<protein>
    <submittedName>
        <fullName evidence="1">Uncharacterized protein</fullName>
    </submittedName>
</protein>
<evidence type="ECO:0000313" key="1">
    <source>
        <dbReference type="EMBL" id="KAH7113571.1"/>
    </source>
</evidence>
<dbReference type="EMBL" id="JAGMUV010000034">
    <property type="protein sequence ID" value="KAH7113571.1"/>
    <property type="molecule type" value="Genomic_DNA"/>
</dbReference>
<gene>
    <name evidence="1" type="ORF">EDB81DRAFT_670095</name>
</gene>
<sequence length="103" mass="11880">MAQIVNTLTYKNTNLAGKLLSVARCLAPLSSYITASFTQHSYRQYSLAQFYHQNIPSHYTNSHPCTTMWRQNMSFEEKHREIGNFIGILPCDLGLQLNLERKI</sequence>
<keyword evidence="2" id="KW-1185">Reference proteome</keyword>
<accession>A0A9P9D6I7</accession>
<proteinExistence type="predicted"/>
<dbReference type="Proteomes" id="UP000738349">
    <property type="component" value="Unassembled WGS sequence"/>
</dbReference>
<reference evidence="1" key="1">
    <citation type="journal article" date="2021" name="Nat. Commun.">
        <title>Genetic determinants of endophytism in the Arabidopsis root mycobiome.</title>
        <authorList>
            <person name="Mesny F."/>
            <person name="Miyauchi S."/>
            <person name="Thiergart T."/>
            <person name="Pickel B."/>
            <person name="Atanasova L."/>
            <person name="Karlsson M."/>
            <person name="Huettel B."/>
            <person name="Barry K.W."/>
            <person name="Haridas S."/>
            <person name="Chen C."/>
            <person name="Bauer D."/>
            <person name="Andreopoulos W."/>
            <person name="Pangilinan J."/>
            <person name="LaButti K."/>
            <person name="Riley R."/>
            <person name="Lipzen A."/>
            <person name="Clum A."/>
            <person name="Drula E."/>
            <person name="Henrissat B."/>
            <person name="Kohler A."/>
            <person name="Grigoriev I.V."/>
            <person name="Martin F.M."/>
            <person name="Hacquard S."/>
        </authorList>
    </citation>
    <scope>NUCLEOTIDE SEQUENCE</scope>
    <source>
        <strain evidence="1">MPI-CAGE-AT-0147</strain>
    </source>
</reference>
<dbReference type="AlphaFoldDB" id="A0A9P9D6I7"/>
<name>A0A9P9D6I7_9HYPO</name>
<comment type="caution">
    <text evidence="1">The sequence shown here is derived from an EMBL/GenBank/DDBJ whole genome shotgun (WGS) entry which is preliminary data.</text>
</comment>
<evidence type="ECO:0000313" key="2">
    <source>
        <dbReference type="Proteomes" id="UP000738349"/>
    </source>
</evidence>
<organism evidence="1 2">
    <name type="scientific">Dactylonectria macrodidyma</name>
    <dbReference type="NCBI Taxonomy" id="307937"/>
    <lineage>
        <taxon>Eukaryota</taxon>
        <taxon>Fungi</taxon>
        <taxon>Dikarya</taxon>
        <taxon>Ascomycota</taxon>
        <taxon>Pezizomycotina</taxon>
        <taxon>Sordariomycetes</taxon>
        <taxon>Hypocreomycetidae</taxon>
        <taxon>Hypocreales</taxon>
        <taxon>Nectriaceae</taxon>
        <taxon>Dactylonectria</taxon>
    </lineage>
</organism>